<protein>
    <submittedName>
        <fullName evidence="6">Transcriptional regulator</fullName>
    </submittedName>
</protein>
<dbReference type="GO" id="GO:0003700">
    <property type="term" value="F:DNA-binding transcription factor activity"/>
    <property type="evidence" value="ECO:0007669"/>
    <property type="project" value="InterPro"/>
</dbReference>
<evidence type="ECO:0000256" key="1">
    <source>
        <dbReference type="ARBA" id="ARBA00023015"/>
    </source>
</evidence>
<dbReference type="PANTHER" id="PTHR42756:SF1">
    <property type="entry name" value="TRANSCRIPTIONAL REPRESSOR OF EMRAB OPERON"/>
    <property type="match status" value="1"/>
</dbReference>
<sequence length="189" mass="21034">MPNKRLEETRVRRAAGGRKSAETAPSVENGNLNTIETVDVGPLPTILGYALRRAQLAVFKEFQARFEAINIRPSQFGILTVIARNPGIKQTQVSEALYIKRANLVRLLDELEARDLIRRDASVHDRRSHSLNLTAYGTLFVAQMEEIHRQLEDHLADLLGKEAKASLLKMLHLLIASAPGADDLAADYD</sequence>
<dbReference type="SMART" id="SM00347">
    <property type="entry name" value="HTH_MARR"/>
    <property type="match status" value="1"/>
</dbReference>
<dbReference type="InterPro" id="IPR023187">
    <property type="entry name" value="Tscrpt_reg_MarR-type_CS"/>
</dbReference>
<dbReference type="PRINTS" id="PR00598">
    <property type="entry name" value="HTHMARR"/>
</dbReference>
<evidence type="ECO:0000256" key="2">
    <source>
        <dbReference type="ARBA" id="ARBA00023125"/>
    </source>
</evidence>
<name>A0A8J3E6R9_9PROT</name>
<dbReference type="Pfam" id="PF12802">
    <property type="entry name" value="MarR_2"/>
    <property type="match status" value="1"/>
</dbReference>
<dbReference type="InterPro" id="IPR036388">
    <property type="entry name" value="WH-like_DNA-bd_sf"/>
</dbReference>
<dbReference type="Gene3D" id="1.10.10.10">
    <property type="entry name" value="Winged helix-like DNA-binding domain superfamily/Winged helix DNA-binding domain"/>
    <property type="match status" value="1"/>
</dbReference>
<accession>A0A8J3E6R9</accession>
<keyword evidence="7" id="KW-1185">Reference proteome</keyword>
<evidence type="ECO:0000313" key="6">
    <source>
        <dbReference type="EMBL" id="GGF43913.1"/>
    </source>
</evidence>
<organism evidence="6 7">
    <name type="scientific">Aliidongia dinghuensis</name>
    <dbReference type="NCBI Taxonomy" id="1867774"/>
    <lineage>
        <taxon>Bacteria</taxon>
        <taxon>Pseudomonadati</taxon>
        <taxon>Pseudomonadota</taxon>
        <taxon>Alphaproteobacteria</taxon>
        <taxon>Rhodospirillales</taxon>
        <taxon>Dongiaceae</taxon>
        <taxon>Aliidongia</taxon>
    </lineage>
</organism>
<dbReference type="PROSITE" id="PS50995">
    <property type="entry name" value="HTH_MARR_2"/>
    <property type="match status" value="1"/>
</dbReference>
<reference evidence="6" key="2">
    <citation type="submission" date="2020-09" db="EMBL/GenBank/DDBJ databases">
        <authorList>
            <person name="Sun Q."/>
            <person name="Zhou Y."/>
        </authorList>
    </citation>
    <scope>NUCLEOTIDE SEQUENCE</scope>
    <source>
        <strain evidence="6">CGMCC 1.15725</strain>
    </source>
</reference>
<evidence type="ECO:0000256" key="3">
    <source>
        <dbReference type="ARBA" id="ARBA00023163"/>
    </source>
</evidence>
<keyword evidence="2" id="KW-0238">DNA-binding</keyword>
<dbReference type="InterPro" id="IPR036390">
    <property type="entry name" value="WH_DNA-bd_sf"/>
</dbReference>
<feature type="domain" description="HTH marR-type" evidence="5">
    <location>
        <begin position="44"/>
        <end position="176"/>
    </location>
</feature>
<feature type="compositionally biased region" description="Basic and acidic residues" evidence="4">
    <location>
        <begin position="1"/>
        <end position="11"/>
    </location>
</feature>
<reference evidence="6" key="1">
    <citation type="journal article" date="2014" name="Int. J. Syst. Evol. Microbiol.">
        <title>Complete genome sequence of Corynebacterium casei LMG S-19264T (=DSM 44701T), isolated from a smear-ripened cheese.</title>
        <authorList>
            <consortium name="US DOE Joint Genome Institute (JGI-PGF)"/>
            <person name="Walter F."/>
            <person name="Albersmeier A."/>
            <person name="Kalinowski J."/>
            <person name="Ruckert C."/>
        </authorList>
    </citation>
    <scope>NUCLEOTIDE SEQUENCE</scope>
    <source>
        <strain evidence="6">CGMCC 1.15725</strain>
    </source>
</reference>
<dbReference type="InterPro" id="IPR000835">
    <property type="entry name" value="HTH_MarR-typ"/>
</dbReference>
<dbReference type="SUPFAM" id="SSF46785">
    <property type="entry name" value="Winged helix' DNA-binding domain"/>
    <property type="match status" value="1"/>
</dbReference>
<dbReference type="PANTHER" id="PTHR42756">
    <property type="entry name" value="TRANSCRIPTIONAL REGULATOR, MARR"/>
    <property type="match status" value="1"/>
</dbReference>
<dbReference type="AlphaFoldDB" id="A0A8J3E6R9"/>
<keyword evidence="1" id="KW-0805">Transcription regulation</keyword>
<gene>
    <name evidence="6" type="ORF">GCM10011611_57890</name>
</gene>
<dbReference type="PROSITE" id="PS01117">
    <property type="entry name" value="HTH_MARR_1"/>
    <property type="match status" value="1"/>
</dbReference>
<keyword evidence="3" id="KW-0804">Transcription</keyword>
<feature type="region of interest" description="Disordered" evidence="4">
    <location>
        <begin position="1"/>
        <end position="28"/>
    </location>
</feature>
<proteinExistence type="predicted"/>
<dbReference type="EMBL" id="BMJQ01000020">
    <property type="protein sequence ID" value="GGF43913.1"/>
    <property type="molecule type" value="Genomic_DNA"/>
</dbReference>
<comment type="caution">
    <text evidence="6">The sequence shown here is derived from an EMBL/GenBank/DDBJ whole genome shotgun (WGS) entry which is preliminary data.</text>
</comment>
<evidence type="ECO:0000313" key="7">
    <source>
        <dbReference type="Proteomes" id="UP000646365"/>
    </source>
</evidence>
<evidence type="ECO:0000256" key="4">
    <source>
        <dbReference type="SAM" id="MobiDB-lite"/>
    </source>
</evidence>
<dbReference type="Proteomes" id="UP000646365">
    <property type="component" value="Unassembled WGS sequence"/>
</dbReference>
<dbReference type="GO" id="GO:0003677">
    <property type="term" value="F:DNA binding"/>
    <property type="evidence" value="ECO:0007669"/>
    <property type="project" value="UniProtKB-KW"/>
</dbReference>
<evidence type="ECO:0000259" key="5">
    <source>
        <dbReference type="PROSITE" id="PS50995"/>
    </source>
</evidence>